<dbReference type="GO" id="GO:0003677">
    <property type="term" value="F:DNA binding"/>
    <property type="evidence" value="ECO:0007669"/>
    <property type="project" value="UniProtKB-KW"/>
</dbReference>
<dbReference type="SUPFAM" id="SSF46785">
    <property type="entry name" value="Winged helix' DNA-binding domain"/>
    <property type="match status" value="1"/>
</dbReference>
<comment type="similarity">
    <text evidence="1">Belongs to the LysR transcriptional regulatory family.</text>
</comment>
<dbReference type="RefSeq" id="WP_058484767.1">
    <property type="nucleotide sequence ID" value="NZ_CAAAII010000004.1"/>
</dbReference>
<dbReference type="EMBL" id="LNYX01000034">
    <property type="protein sequence ID" value="KTD61241.1"/>
    <property type="molecule type" value="Genomic_DNA"/>
</dbReference>
<dbReference type="InterPro" id="IPR000847">
    <property type="entry name" value="LysR_HTH_N"/>
</dbReference>
<dbReference type="Gene3D" id="3.40.190.290">
    <property type="match status" value="1"/>
</dbReference>
<dbReference type="AlphaFoldDB" id="A0A0W0YWJ9"/>
<dbReference type="Pfam" id="PF03466">
    <property type="entry name" value="LysR_substrate"/>
    <property type="match status" value="1"/>
</dbReference>
<sequence>MKIDHRGLQALDAVIQTQNFAAAARLLFITQPAVSLRIKQLEIEMGQPLLVRTLPYHPTPLGEKLLGLLHRMQLLESHVLQEINPDIPTRLSIALNRDSLETWFSSLIAELRLLETISLDIITDDQELTIDYFRQGTVSTCVGSYEKSLPGCECVALGHMDYLLVASPSFIRRFFSNNKPLKDNIRKAPLLVFDSRDRLHEQYFNHFFNTTWTPDRHHMVPSVSAFKEFAIQGYGFGLIPGIDIHDELAAGLVAEICPGKRWLQPLYWHYWQLPAPPYQRFITQIREGAKRYLI</sequence>
<dbReference type="PROSITE" id="PS50931">
    <property type="entry name" value="HTH_LYSR"/>
    <property type="match status" value="1"/>
</dbReference>
<evidence type="ECO:0000256" key="3">
    <source>
        <dbReference type="ARBA" id="ARBA00023125"/>
    </source>
</evidence>
<gene>
    <name evidence="6" type="ORF">Lspi_2861</name>
</gene>
<dbReference type="InterPro" id="IPR036390">
    <property type="entry name" value="WH_DNA-bd_sf"/>
</dbReference>
<evidence type="ECO:0000259" key="5">
    <source>
        <dbReference type="PROSITE" id="PS50931"/>
    </source>
</evidence>
<dbReference type="SUPFAM" id="SSF53850">
    <property type="entry name" value="Periplasmic binding protein-like II"/>
    <property type="match status" value="1"/>
</dbReference>
<reference evidence="6 7" key="1">
    <citation type="submission" date="2015-11" db="EMBL/GenBank/DDBJ databases">
        <title>Genomic analysis of 38 Legionella species identifies large and diverse effector repertoires.</title>
        <authorList>
            <person name="Burstein D."/>
            <person name="Amaro F."/>
            <person name="Zusman T."/>
            <person name="Lifshitz Z."/>
            <person name="Cohen O."/>
            <person name="Gilbert J.A."/>
            <person name="Pupko T."/>
            <person name="Shuman H.A."/>
            <person name="Segal G."/>
        </authorList>
    </citation>
    <scope>NUCLEOTIDE SEQUENCE [LARGE SCALE GENOMIC DNA]</scope>
    <source>
        <strain evidence="6 7">Mt.St.Helens-9</strain>
    </source>
</reference>
<dbReference type="InterPro" id="IPR050176">
    <property type="entry name" value="LTTR"/>
</dbReference>
<keyword evidence="2" id="KW-0805">Transcription regulation</keyword>
<dbReference type="Gene3D" id="1.10.10.10">
    <property type="entry name" value="Winged helix-like DNA-binding domain superfamily/Winged helix DNA-binding domain"/>
    <property type="match status" value="1"/>
</dbReference>
<evidence type="ECO:0000256" key="2">
    <source>
        <dbReference type="ARBA" id="ARBA00023015"/>
    </source>
</evidence>
<dbReference type="NCBIfam" id="NF002964">
    <property type="entry name" value="PRK03635.1"/>
    <property type="match status" value="1"/>
</dbReference>
<dbReference type="PANTHER" id="PTHR30579:SF2">
    <property type="entry name" value="HTH-TYPE TRANSCRIPTIONAL REGULATOR ARGP"/>
    <property type="match status" value="1"/>
</dbReference>
<dbReference type="Pfam" id="PF00126">
    <property type="entry name" value="HTH_1"/>
    <property type="match status" value="1"/>
</dbReference>
<dbReference type="OrthoDB" id="3252676at2"/>
<dbReference type="PATRIC" id="fig|452.5.peg.3165"/>
<dbReference type="PRINTS" id="PR00039">
    <property type="entry name" value="HTHLYSR"/>
</dbReference>
<keyword evidence="7" id="KW-1185">Reference proteome</keyword>
<organism evidence="6 7">
    <name type="scientific">Legionella spiritensis</name>
    <dbReference type="NCBI Taxonomy" id="452"/>
    <lineage>
        <taxon>Bacteria</taxon>
        <taxon>Pseudomonadati</taxon>
        <taxon>Pseudomonadota</taxon>
        <taxon>Gammaproteobacteria</taxon>
        <taxon>Legionellales</taxon>
        <taxon>Legionellaceae</taxon>
        <taxon>Legionella</taxon>
    </lineage>
</organism>
<dbReference type="PANTHER" id="PTHR30579">
    <property type="entry name" value="TRANSCRIPTIONAL REGULATOR"/>
    <property type="match status" value="1"/>
</dbReference>
<dbReference type="GO" id="GO:0003700">
    <property type="term" value="F:DNA-binding transcription factor activity"/>
    <property type="evidence" value="ECO:0007669"/>
    <property type="project" value="InterPro"/>
</dbReference>
<feature type="domain" description="HTH lysR-type" evidence="5">
    <location>
        <begin position="1"/>
        <end position="59"/>
    </location>
</feature>
<dbReference type="InterPro" id="IPR036388">
    <property type="entry name" value="WH-like_DNA-bd_sf"/>
</dbReference>
<keyword evidence="3" id="KW-0238">DNA-binding</keyword>
<keyword evidence="4" id="KW-0804">Transcription</keyword>
<evidence type="ECO:0000256" key="1">
    <source>
        <dbReference type="ARBA" id="ARBA00009437"/>
    </source>
</evidence>
<accession>A0A0W0YWJ9</accession>
<name>A0A0W0YWJ9_LEGSP</name>
<dbReference type="InterPro" id="IPR017685">
    <property type="entry name" value="ArgP"/>
</dbReference>
<dbReference type="Proteomes" id="UP000054877">
    <property type="component" value="Unassembled WGS sequence"/>
</dbReference>
<dbReference type="InterPro" id="IPR005119">
    <property type="entry name" value="LysR_subst-bd"/>
</dbReference>
<evidence type="ECO:0000313" key="6">
    <source>
        <dbReference type="EMBL" id="KTD61241.1"/>
    </source>
</evidence>
<evidence type="ECO:0000313" key="7">
    <source>
        <dbReference type="Proteomes" id="UP000054877"/>
    </source>
</evidence>
<protein>
    <submittedName>
        <fullName evidence="6">LysR family transcriptional regulator</fullName>
    </submittedName>
</protein>
<evidence type="ECO:0000256" key="4">
    <source>
        <dbReference type="ARBA" id="ARBA00023163"/>
    </source>
</evidence>
<comment type="caution">
    <text evidence="6">The sequence shown here is derived from an EMBL/GenBank/DDBJ whole genome shotgun (WGS) entry which is preliminary data.</text>
</comment>
<proteinExistence type="inferred from homology"/>
<dbReference type="NCBIfam" id="TIGR03298">
    <property type="entry name" value="argP"/>
    <property type="match status" value="1"/>
</dbReference>